<name>A0A1J0VMC8_9NOCA</name>
<evidence type="ECO:0000313" key="2">
    <source>
        <dbReference type="Proteomes" id="UP000183810"/>
    </source>
</evidence>
<protein>
    <submittedName>
        <fullName evidence="1">Uncharacterized protein</fullName>
    </submittedName>
</protein>
<accession>A0A1J0VMC8</accession>
<reference evidence="1" key="1">
    <citation type="submission" date="2016-11" db="EMBL/GenBank/DDBJ databases">
        <authorList>
            <person name="Jaros S."/>
            <person name="Januszkiewicz K."/>
            <person name="Wedrychowicz H."/>
        </authorList>
    </citation>
    <scope>NUCLEOTIDE SEQUENCE [LARGE SCALE GENOMIC DNA]</scope>
    <source>
        <strain evidence="1">Y48</strain>
    </source>
</reference>
<gene>
    <name evidence="1" type="ORF">BOX37_03470</name>
</gene>
<sequence>MWFRILDLEDRVTLLAEPDTPLPPSLVAKIVRDHGPVVTSTTWVNNPQDEQEWHLAPMLAAELTRRRDQLLIWWDMLSAEHRALFVEHRNERLPDGYAAVVVGAFGVGTTVNEADSVEFTPIARDFLEWKARELAT</sequence>
<dbReference type="KEGG" id="nsl:BOX37_03470"/>
<dbReference type="AlphaFoldDB" id="A0A1J0VMC8"/>
<organism evidence="1 2">
    <name type="scientific">Nocardia mangyaensis</name>
    <dbReference type="NCBI Taxonomy" id="2213200"/>
    <lineage>
        <taxon>Bacteria</taxon>
        <taxon>Bacillati</taxon>
        <taxon>Actinomycetota</taxon>
        <taxon>Actinomycetes</taxon>
        <taxon>Mycobacteriales</taxon>
        <taxon>Nocardiaceae</taxon>
        <taxon>Nocardia</taxon>
    </lineage>
</organism>
<evidence type="ECO:0000313" key="1">
    <source>
        <dbReference type="EMBL" id="APE33178.1"/>
    </source>
</evidence>
<proteinExistence type="predicted"/>
<dbReference type="EMBL" id="CP018082">
    <property type="protein sequence ID" value="APE33178.1"/>
    <property type="molecule type" value="Genomic_DNA"/>
</dbReference>
<dbReference type="Proteomes" id="UP000183810">
    <property type="component" value="Chromosome"/>
</dbReference>
<keyword evidence="2" id="KW-1185">Reference proteome</keyword>